<gene>
    <name evidence="1" type="ORF">AVEN_128061_1</name>
</gene>
<protein>
    <submittedName>
        <fullName evidence="1">Uncharacterized protein</fullName>
    </submittedName>
</protein>
<sequence length="124" mass="14268">MSFRTLPPTTVPNFKITPFFSISRFLAFVDWTMKEKYRDESSDSKNMILKYNIGNDQIMGMQMLCPDSCKQCSNTERKYIAMTDLSDKILISSTSTPDLSSVEELKKYQADDPEIKPIFGNENK</sequence>
<organism evidence="1 2">
    <name type="scientific">Araneus ventricosus</name>
    <name type="common">Orbweaver spider</name>
    <name type="synonym">Epeira ventricosa</name>
    <dbReference type="NCBI Taxonomy" id="182803"/>
    <lineage>
        <taxon>Eukaryota</taxon>
        <taxon>Metazoa</taxon>
        <taxon>Ecdysozoa</taxon>
        <taxon>Arthropoda</taxon>
        <taxon>Chelicerata</taxon>
        <taxon>Arachnida</taxon>
        <taxon>Araneae</taxon>
        <taxon>Araneomorphae</taxon>
        <taxon>Entelegynae</taxon>
        <taxon>Araneoidea</taxon>
        <taxon>Araneidae</taxon>
        <taxon>Araneus</taxon>
    </lineage>
</organism>
<name>A0A4Y2A0F3_ARAVE</name>
<dbReference type="OrthoDB" id="10030726at2759"/>
<accession>A0A4Y2A0F3</accession>
<comment type="caution">
    <text evidence="1">The sequence shown here is derived from an EMBL/GenBank/DDBJ whole genome shotgun (WGS) entry which is preliminary data.</text>
</comment>
<keyword evidence="2" id="KW-1185">Reference proteome</keyword>
<dbReference type="AlphaFoldDB" id="A0A4Y2A0F3"/>
<evidence type="ECO:0000313" key="1">
    <source>
        <dbReference type="EMBL" id="GBL72865.1"/>
    </source>
</evidence>
<proteinExistence type="predicted"/>
<evidence type="ECO:0000313" key="2">
    <source>
        <dbReference type="Proteomes" id="UP000499080"/>
    </source>
</evidence>
<reference evidence="1 2" key="1">
    <citation type="journal article" date="2019" name="Sci. Rep.">
        <title>Orb-weaving spider Araneus ventricosus genome elucidates the spidroin gene catalogue.</title>
        <authorList>
            <person name="Kono N."/>
            <person name="Nakamura H."/>
            <person name="Ohtoshi R."/>
            <person name="Moran D.A.P."/>
            <person name="Shinohara A."/>
            <person name="Yoshida Y."/>
            <person name="Fujiwara M."/>
            <person name="Mori M."/>
            <person name="Tomita M."/>
            <person name="Arakawa K."/>
        </authorList>
    </citation>
    <scope>NUCLEOTIDE SEQUENCE [LARGE SCALE GENOMIC DNA]</scope>
</reference>
<dbReference type="EMBL" id="BGPR01000002">
    <property type="protein sequence ID" value="GBL72865.1"/>
    <property type="molecule type" value="Genomic_DNA"/>
</dbReference>
<dbReference type="Proteomes" id="UP000499080">
    <property type="component" value="Unassembled WGS sequence"/>
</dbReference>